<gene>
    <name evidence="8" type="ORF">BAA01_02085</name>
</gene>
<feature type="binding site" evidence="6">
    <location>
        <begin position="111"/>
        <end position="117"/>
    </location>
    <ligand>
        <name>S-adenosyl-L-methionine</name>
        <dbReference type="ChEBI" id="CHEBI:59789"/>
    </ligand>
</feature>
<dbReference type="PROSITE" id="PS51686">
    <property type="entry name" value="SAM_MT_RSMB_NOP"/>
    <property type="match status" value="1"/>
</dbReference>
<proteinExistence type="inferred from homology"/>
<dbReference type="Gene3D" id="3.30.70.1170">
    <property type="entry name" value="Sun protein, domain 3"/>
    <property type="match status" value="1"/>
</dbReference>
<feature type="binding site" evidence="6">
    <location>
        <position position="135"/>
    </location>
    <ligand>
        <name>S-adenosyl-L-methionine</name>
        <dbReference type="ChEBI" id="CHEBI:59789"/>
    </ligand>
</feature>
<dbReference type="PANTHER" id="PTHR22807">
    <property type="entry name" value="NOP2 YEAST -RELATED NOL1/NOP2/FMU SUN DOMAIN-CONTAINING"/>
    <property type="match status" value="1"/>
</dbReference>
<dbReference type="AlphaFoldDB" id="A0A1Y3PPA7"/>
<keyword evidence="4 6" id="KW-0949">S-adenosyl-L-methionine</keyword>
<dbReference type="Proteomes" id="UP000196475">
    <property type="component" value="Unassembled WGS sequence"/>
</dbReference>
<dbReference type="Pfam" id="PF01189">
    <property type="entry name" value="Methyltr_RsmB-F"/>
    <property type="match status" value="1"/>
</dbReference>
<sequence length="489" mass="54866">MLTKLPSEFIKRMEHWLGNDAEPFFRVYREERVYGLRINPLKITPQEWLARSPFPLEPVPWCPTGFYYPGTDRPGKHPYHAAGVYYIQEPSAMAVVEVLGVQPGEKVLDLAAAPGGKATQAGAALRGEGLLVANDIHPERAKVLSENVERMGLRNVLVTSESPERLAARFPAFFDKIIVDAPCSGEGMFRKDPDARGAWSLAHIRLYAELQDKILAAAANMLKPGGKMVYSTCTFAPEENEGTVARFLDRHGDFRLVAHHLADHFDPGCPQWWNGREELALCSRLWPHRLRGEGHFIALLERSGDAHPGEALAWKEKRKGRKSQPRYPGLSYQEAWKRFAEFAREYLTLDPEQLAAPERLCLYKDQVYVLPDVQGVDLAAFMPGFRILRPGLHLGTLKKERLEPAHALSLALAPADVRQRYELSLETAGGQPEAIRYLRGESLLLQEAGEGFSGWVLLVADGFPLGWGKASNGQIKNRYPKGRRWFAES</sequence>
<comment type="caution">
    <text evidence="6">Lacks conserved residue(s) required for the propagation of feature annotation.</text>
</comment>
<dbReference type="InterPro" id="IPR031340">
    <property type="entry name" value="RsmF_methylt_CI"/>
</dbReference>
<dbReference type="SUPFAM" id="SSF53335">
    <property type="entry name" value="S-adenosyl-L-methionine-dependent methyltransferases"/>
    <property type="match status" value="1"/>
</dbReference>
<dbReference type="Gene3D" id="3.40.50.150">
    <property type="entry name" value="Vaccinia Virus protein VP39"/>
    <property type="match status" value="1"/>
</dbReference>
<keyword evidence="2 6" id="KW-0489">Methyltransferase</keyword>
<feature type="domain" description="SAM-dependent MTase RsmB/NOP-type" evidence="7">
    <location>
        <begin position="19"/>
        <end position="303"/>
    </location>
</feature>
<evidence type="ECO:0000256" key="4">
    <source>
        <dbReference type="ARBA" id="ARBA00022691"/>
    </source>
</evidence>
<keyword evidence="1" id="KW-0963">Cytoplasm</keyword>
<evidence type="ECO:0000313" key="9">
    <source>
        <dbReference type="Proteomes" id="UP000196475"/>
    </source>
</evidence>
<comment type="similarity">
    <text evidence="6">Belongs to the class I-like SAM-binding methyltransferase superfamily. RsmB/NOP family.</text>
</comment>
<dbReference type="EMBL" id="LZRT01000094">
    <property type="protein sequence ID" value="OUM86139.1"/>
    <property type="molecule type" value="Genomic_DNA"/>
</dbReference>
<dbReference type="InterPro" id="IPR023267">
    <property type="entry name" value="RCMT"/>
</dbReference>
<dbReference type="InterPro" id="IPR049560">
    <property type="entry name" value="MeTrfase_RsmB-F_NOP2_cat"/>
</dbReference>
<dbReference type="GO" id="GO:0008173">
    <property type="term" value="F:RNA methyltransferase activity"/>
    <property type="evidence" value="ECO:0007669"/>
    <property type="project" value="InterPro"/>
</dbReference>
<organism evidence="8 9">
    <name type="scientific">Bacillus thermozeamaize</name>
    <dbReference type="NCBI Taxonomy" id="230954"/>
    <lineage>
        <taxon>Bacteria</taxon>
        <taxon>Bacillati</taxon>
        <taxon>Bacillota</taxon>
        <taxon>Bacilli</taxon>
        <taxon>Bacillales</taxon>
        <taxon>Bacillaceae</taxon>
        <taxon>Bacillus</taxon>
    </lineage>
</organism>
<evidence type="ECO:0000313" key="8">
    <source>
        <dbReference type="EMBL" id="OUM86139.1"/>
    </source>
</evidence>
<evidence type="ECO:0000256" key="1">
    <source>
        <dbReference type="ARBA" id="ARBA00022490"/>
    </source>
</evidence>
<keyword evidence="5 6" id="KW-0694">RNA-binding</keyword>
<dbReference type="InterPro" id="IPR031341">
    <property type="entry name" value="Methyltr_RsmF_N"/>
</dbReference>
<dbReference type="Pfam" id="PF17126">
    <property type="entry name" value="RsmF_methylt_CI"/>
    <property type="match status" value="1"/>
</dbReference>
<dbReference type="PANTHER" id="PTHR22807:SF30">
    <property type="entry name" value="28S RRNA (CYTOSINE(4447)-C(5))-METHYLTRANSFERASE-RELATED"/>
    <property type="match status" value="1"/>
</dbReference>
<dbReference type="GO" id="GO:0003723">
    <property type="term" value="F:RNA binding"/>
    <property type="evidence" value="ECO:0007669"/>
    <property type="project" value="UniProtKB-UniRule"/>
</dbReference>
<accession>A0A1Y3PPA7</accession>
<comment type="caution">
    <text evidence="8">The sequence shown here is derived from an EMBL/GenBank/DDBJ whole genome shotgun (WGS) entry which is preliminary data.</text>
</comment>
<evidence type="ECO:0000256" key="2">
    <source>
        <dbReference type="ARBA" id="ARBA00022603"/>
    </source>
</evidence>
<evidence type="ECO:0000256" key="6">
    <source>
        <dbReference type="PROSITE-ProRule" id="PRU01023"/>
    </source>
</evidence>
<feature type="active site" description="Nucleophile" evidence="6">
    <location>
        <position position="233"/>
    </location>
</feature>
<dbReference type="Pfam" id="PF13636">
    <property type="entry name" value="Methyltranf_PUA"/>
    <property type="match status" value="1"/>
</dbReference>
<dbReference type="InterPro" id="IPR027391">
    <property type="entry name" value="Nol1_Nop2_Fmu_2"/>
</dbReference>
<feature type="binding site" evidence="6">
    <location>
        <position position="180"/>
    </location>
    <ligand>
        <name>S-adenosyl-L-methionine</name>
        <dbReference type="ChEBI" id="CHEBI:59789"/>
    </ligand>
</feature>
<dbReference type="GO" id="GO:0001510">
    <property type="term" value="P:RNA methylation"/>
    <property type="evidence" value="ECO:0007669"/>
    <property type="project" value="InterPro"/>
</dbReference>
<evidence type="ECO:0000256" key="5">
    <source>
        <dbReference type="ARBA" id="ARBA00022884"/>
    </source>
</evidence>
<protein>
    <recommendedName>
        <fullName evidence="7">SAM-dependent MTase RsmB/NOP-type domain-containing protein</fullName>
    </recommendedName>
</protein>
<dbReference type="PRINTS" id="PR02008">
    <property type="entry name" value="RCMTFAMILY"/>
</dbReference>
<dbReference type="InterPro" id="IPR029063">
    <property type="entry name" value="SAM-dependent_MTases_sf"/>
</dbReference>
<reference evidence="9" key="1">
    <citation type="submission" date="2016-06" db="EMBL/GenBank/DDBJ databases">
        <authorList>
            <person name="Nascimento L."/>
            <person name="Pereira R.V."/>
            <person name="Martins L.F."/>
            <person name="Quaggio R.B."/>
            <person name="Silva A.M."/>
            <person name="Setubal J.C."/>
        </authorList>
    </citation>
    <scope>NUCLEOTIDE SEQUENCE [LARGE SCALE GENOMIC DNA]</scope>
</reference>
<evidence type="ECO:0000256" key="3">
    <source>
        <dbReference type="ARBA" id="ARBA00022679"/>
    </source>
</evidence>
<dbReference type="InterPro" id="IPR001678">
    <property type="entry name" value="MeTrfase_RsmB-F_NOP2_dom"/>
</dbReference>
<dbReference type="CDD" id="cd02440">
    <property type="entry name" value="AdoMet_MTases"/>
    <property type="match status" value="1"/>
</dbReference>
<dbReference type="Gene3D" id="2.30.130.60">
    <property type="match status" value="1"/>
</dbReference>
<keyword evidence="3 6" id="KW-0808">Transferase</keyword>
<evidence type="ECO:0000259" key="7">
    <source>
        <dbReference type="PROSITE" id="PS51686"/>
    </source>
</evidence>
<name>A0A1Y3PPA7_9BACI</name>
<dbReference type="Pfam" id="PF17125">
    <property type="entry name" value="Methyltr_RsmF_N"/>
    <property type="match status" value="1"/>
</dbReference>
<dbReference type="CDD" id="cd21147">
    <property type="entry name" value="RsmF_methylt_CTD1"/>
    <property type="match status" value="1"/>
</dbReference>